<keyword evidence="2" id="KW-1185">Reference proteome</keyword>
<accession>A0ACD6AAC4</accession>
<reference evidence="1" key="1">
    <citation type="submission" date="2021-05" db="EMBL/GenBank/DDBJ databases">
        <authorList>
            <person name="Scholz U."/>
            <person name="Mascher M."/>
            <person name="Fiebig A."/>
        </authorList>
    </citation>
    <scope>NUCLEOTIDE SEQUENCE [LARGE SCALE GENOMIC DNA]</scope>
</reference>
<evidence type="ECO:0000313" key="1">
    <source>
        <dbReference type="EnsemblPlants" id="AVESA.00010b.r2.7DG1364770.1.CDS.1"/>
    </source>
</evidence>
<sequence length="116" mass="12986">MPGPGGSKAVRLTMDEDVKFQEAVKKSETGEASSATASGKAHHHSAWMWHSKQKSKAEQEAELVNVTGHFHVDEKIMQGPHGEKIEVLSEDEDVRFEEADNKEKESQRSKARINKF</sequence>
<evidence type="ECO:0000313" key="2">
    <source>
        <dbReference type="Proteomes" id="UP001732700"/>
    </source>
</evidence>
<name>A0ACD6AAC4_AVESA</name>
<dbReference type="EnsemblPlants" id="AVESA.00010b.r2.7DG1364770.1">
    <property type="protein sequence ID" value="AVESA.00010b.r2.7DG1364770.1.CDS.1"/>
    <property type="gene ID" value="AVESA.00010b.r2.7DG1364770"/>
</dbReference>
<proteinExistence type="predicted"/>
<organism evidence="1 2">
    <name type="scientific">Avena sativa</name>
    <name type="common">Oat</name>
    <dbReference type="NCBI Taxonomy" id="4498"/>
    <lineage>
        <taxon>Eukaryota</taxon>
        <taxon>Viridiplantae</taxon>
        <taxon>Streptophyta</taxon>
        <taxon>Embryophyta</taxon>
        <taxon>Tracheophyta</taxon>
        <taxon>Spermatophyta</taxon>
        <taxon>Magnoliopsida</taxon>
        <taxon>Liliopsida</taxon>
        <taxon>Poales</taxon>
        <taxon>Poaceae</taxon>
        <taxon>BOP clade</taxon>
        <taxon>Pooideae</taxon>
        <taxon>Poodae</taxon>
        <taxon>Poeae</taxon>
        <taxon>Poeae Chloroplast Group 1 (Aveneae type)</taxon>
        <taxon>Aveninae</taxon>
        <taxon>Avena</taxon>
    </lineage>
</organism>
<protein>
    <submittedName>
        <fullName evidence="1">Uncharacterized protein</fullName>
    </submittedName>
</protein>
<reference evidence="1" key="2">
    <citation type="submission" date="2025-09" db="UniProtKB">
        <authorList>
            <consortium name="EnsemblPlants"/>
        </authorList>
    </citation>
    <scope>IDENTIFICATION</scope>
</reference>
<dbReference type="Proteomes" id="UP001732700">
    <property type="component" value="Chromosome 7D"/>
</dbReference>